<evidence type="ECO:0000313" key="1">
    <source>
        <dbReference type="EMBL" id="CAI9775266.1"/>
    </source>
</evidence>
<accession>A0AAD1ZVT0</accession>
<dbReference type="Proteomes" id="UP000834106">
    <property type="component" value="Chromosome 13"/>
</dbReference>
<reference evidence="1" key="1">
    <citation type="submission" date="2023-05" db="EMBL/GenBank/DDBJ databases">
        <authorList>
            <person name="Huff M."/>
        </authorList>
    </citation>
    <scope>NUCLEOTIDE SEQUENCE</scope>
</reference>
<keyword evidence="2" id="KW-1185">Reference proteome</keyword>
<evidence type="ECO:0000313" key="2">
    <source>
        <dbReference type="Proteomes" id="UP000834106"/>
    </source>
</evidence>
<sequence>MSRSPVELDFFRMEWERNRDSSAAPISERKRSFRGIVSKLNPEIVKSAIQPSTFGANKSLRLETHTSYSPLILHEPNSRSRPSYGRNDIAATEQTTIFDFDLFTQKKLADEEKVPKSAEYLNAKLSVILYEQDLLGTLEKGFLPYARRISVKKFLEKRKERRLIWSCFLPC</sequence>
<gene>
    <name evidence="1" type="ORF">FPE_LOCUS22696</name>
</gene>
<organism evidence="1 2">
    <name type="scientific">Fraxinus pennsylvanica</name>
    <dbReference type="NCBI Taxonomy" id="56036"/>
    <lineage>
        <taxon>Eukaryota</taxon>
        <taxon>Viridiplantae</taxon>
        <taxon>Streptophyta</taxon>
        <taxon>Embryophyta</taxon>
        <taxon>Tracheophyta</taxon>
        <taxon>Spermatophyta</taxon>
        <taxon>Magnoliopsida</taxon>
        <taxon>eudicotyledons</taxon>
        <taxon>Gunneridae</taxon>
        <taxon>Pentapetalae</taxon>
        <taxon>asterids</taxon>
        <taxon>lamiids</taxon>
        <taxon>Lamiales</taxon>
        <taxon>Oleaceae</taxon>
        <taxon>Oleeae</taxon>
        <taxon>Fraxinus</taxon>
    </lineage>
</organism>
<dbReference type="AlphaFoldDB" id="A0AAD1ZVT0"/>
<name>A0AAD1ZVT0_9LAMI</name>
<protein>
    <submittedName>
        <fullName evidence="1">Uncharacterized protein</fullName>
    </submittedName>
</protein>
<proteinExistence type="predicted"/>
<dbReference type="EMBL" id="OU503048">
    <property type="protein sequence ID" value="CAI9775266.1"/>
    <property type="molecule type" value="Genomic_DNA"/>
</dbReference>